<keyword evidence="5" id="KW-1185">Reference proteome</keyword>
<organism evidence="4 5">
    <name type="scientific">Prosthecobacter debontii</name>
    <dbReference type="NCBI Taxonomy" id="48467"/>
    <lineage>
        <taxon>Bacteria</taxon>
        <taxon>Pseudomonadati</taxon>
        <taxon>Verrucomicrobiota</taxon>
        <taxon>Verrucomicrobiia</taxon>
        <taxon>Verrucomicrobiales</taxon>
        <taxon>Verrucomicrobiaceae</taxon>
        <taxon>Prosthecobacter</taxon>
    </lineage>
</organism>
<dbReference type="InterPro" id="IPR000182">
    <property type="entry name" value="GNAT_dom"/>
</dbReference>
<accession>A0A1T4YK54</accession>
<dbReference type="RefSeq" id="WP_078814768.1">
    <property type="nucleotide sequence ID" value="NZ_FUYE01000013.1"/>
</dbReference>
<sequence length="360" mass="41496">MPPPFINAPHPLLPSIDRVYKAEEINAFGKDRGPAFYETCHLYAQSLWQIGFPAKCILLLNRALSAPLPGSEPVLQRLPLPYQAMAWLLLNRPEGQFIGNPRRHWQHLATRMVEPDKDLRTWRAWACWYLATEILPESEFPSDLEQIREEGVVEPTRAQIIEHLTRLSPADDVEQWHRALAWTHQQLGREPAQRLAVRIRRIGESELPVVKRLGHEIWRKCYPGIISEAQIEYMLSIWYQPTTMAREMEVRGTWFALIEAEALGPVGYVSFERYPENVAFINKLYLQPELHGRGVGSAALTWVEERAREMGCRSVQLRVNKHNAGAIRAYQRAGFVFVEDVCSDIGSGFVMDDYRMEKKI</sequence>
<dbReference type="OrthoDB" id="195212at2"/>
<dbReference type="Pfam" id="PF00583">
    <property type="entry name" value="Acetyltransf_1"/>
    <property type="match status" value="1"/>
</dbReference>
<dbReference type="Proteomes" id="UP000190774">
    <property type="component" value="Unassembled WGS sequence"/>
</dbReference>
<dbReference type="PANTHER" id="PTHR43877:SF2">
    <property type="entry name" value="AMINOALKYLPHOSPHONATE N-ACETYLTRANSFERASE-RELATED"/>
    <property type="match status" value="1"/>
</dbReference>
<evidence type="ECO:0000313" key="4">
    <source>
        <dbReference type="EMBL" id="SKB02237.1"/>
    </source>
</evidence>
<dbReference type="Gene3D" id="3.40.630.30">
    <property type="match status" value="1"/>
</dbReference>
<feature type="domain" description="N-acetyltransferase" evidence="3">
    <location>
        <begin position="197"/>
        <end position="360"/>
    </location>
</feature>
<dbReference type="InterPro" id="IPR050832">
    <property type="entry name" value="Bact_Acetyltransf"/>
</dbReference>
<reference evidence="5" key="1">
    <citation type="submission" date="2017-02" db="EMBL/GenBank/DDBJ databases">
        <authorList>
            <person name="Varghese N."/>
            <person name="Submissions S."/>
        </authorList>
    </citation>
    <scope>NUCLEOTIDE SEQUENCE [LARGE SCALE GENOMIC DNA]</scope>
    <source>
        <strain evidence="5">ATCC 700200</strain>
    </source>
</reference>
<dbReference type="InterPro" id="IPR016181">
    <property type="entry name" value="Acyl_CoA_acyltransferase"/>
</dbReference>
<evidence type="ECO:0000256" key="2">
    <source>
        <dbReference type="ARBA" id="ARBA00023315"/>
    </source>
</evidence>
<keyword evidence="1" id="KW-0808">Transferase</keyword>
<evidence type="ECO:0000259" key="3">
    <source>
        <dbReference type="PROSITE" id="PS51186"/>
    </source>
</evidence>
<name>A0A1T4YK54_9BACT</name>
<evidence type="ECO:0000256" key="1">
    <source>
        <dbReference type="ARBA" id="ARBA00022679"/>
    </source>
</evidence>
<dbReference type="SUPFAM" id="SSF55729">
    <property type="entry name" value="Acyl-CoA N-acyltransferases (Nat)"/>
    <property type="match status" value="1"/>
</dbReference>
<dbReference type="EMBL" id="FUYE01000013">
    <property type="protein sequence ID" value="SKB02237.1"/>
    <property type="molecule type" value="Genomic_DNA"/>
</dbReference>
<protein>
    <submittedName>
        <fullName evidence="4">Ribosomal protein S18 acetylase RimI</fullName>
    </submittedName>
</protein>
<evidence type="ECO:0000313" key="5">
    <source>
        <dbReference type="Proteomes" id="UP000190774"/>
    </source>
</evidence>
<keyword evidence="4" id="KW-0689">Ribosomal protein</keyword>
<dbReference type="GO" id="GO:0016747">
    <property type="term" value="F:acyltransferase activity, transferring groups other than amino-acyl groups"/>
    <property type="evidence" value="ECO:0007669"/>
    <property type="project" value="InterPro"/>
</dbReference>
<dbReference type="STRING" id="48467.SAMN02745166_03590"/>
<dbReference type="PROSITE" id="PS51186">
    <property type="entry name" value="GNAT"/>
    <property type="match status" value="1"/>
</dbReference>
<dbReference type="GO" id="GO:0005840">
    <property type="term" value="C:ribosome"/>
    <property type="evidence" value="ECO:0007669"/>
    <property type="project" value="UniProtKB-KW"/>
</dbReference>
<dbReference type="PANTHER" id="PTHR43877">
    <property type="entry name" value="AMINOALKYLPHOSPHONATE N-ACETYLTRANSFERASE-RELATED-RELATED"/>
    <property type="match status" value="1"/>
</dbReference>
<keyword evidence="4" id="KW-0687">Ribonucleoprotein</keyword>
<dbReference type="AlphaFoldDB" id="A0A1T4YK54"/>
<proteinExistence type="predicted"/>
<dbReference type="CDD" id="cd04301">
    <property type="entry name" value="NAT_SF"/>
    <property type="match status" value="1"/>
</dbReference>
<gene>
    <name evidence="4" type="ORF">SAMN02745166_03590</name>
</gene>
<keyword evidence="2" id="KW-0012">Acyltransferase</keyword>